<dbReference type="EMBL" id="BAAAHB010000001">
    <property type="protein sequence ID" value="GAA0442910.1"/>
    <property type="molecule type" value="Genomic_DNA"/>
</dbReference>
<comment type="caution">
    <text evidence="1">The sequence shown here is derived from an EMBL/GenBank/DDBJ whole genome shotgun (WGS) entry which is preliminary data.</text>
</comment>
<dbReference type="Proteomes" id="UP001499895">
    <property type="component" value="Unassembled WGS sequence"/>
</dbReference>
<accession>A0ABN0ZBZ1</accession>
<proteinExistence type="predicted"/>
<sequence>MLHVTCGIDWDEAQGRAEGGRGHGDSELAQHRDAVGVEPFLGQPRGRPARGLQEQDAVAGAGVGECGGAAGRARTDDRDVAGGLIGGHRFLRR</sequence>
<gene>
    <name evidence="1" type="ORF">GCM10009544_02110</name>
</gene>
<protein>
    <submittedName>
        <fullName evidence="1">Uncharacterized protein</fullName>
    </submittedName>
</protein>
<evidence type="ECO:0000313" key="2">
    <source>
        <dbReference type="Proteomes" id="UP001499895"/>
    </source>
</evidence>
<reference evidence="1 2" key="1">
    <citation type="journal article" date="2019" name="Int. J. Syst. Evol. Microbiol.">
        <title>The Global Catalogue of Microorganisms (GCM) 10K type strain sequencing project: providing services to taxonomists for standard genome sequencing and annotation.</title>
        <authorList>
            <consortium name="The Broad Institute Genomics Platform"/>
            <consortium name="The Broad Institute Genome Sequencing Center for Infectious Disease"/>
            <person name="Wu L."/>
            <person name="Ma J."/>
        </authorList>
    </citation>
    <scope>NUCLEOTIDE SEQUENCE [LARGE SCALE GENOMIC DNA]</scope>
    <source>
        <strain evidence="1 2">JCM 10649</strain>
    </source>
</reference>
<organism evidence="1 2">
    <name type="scientific">Streptomyces stramineus</name>
    <dbReference type="NCBI Taxonomy" id="173861"/>
    <lineage>
        <taxon>Bacteria</taxon>
        <taxon>Bacillati</taxon>
        <taxon>Actinomycetota</taxon>
        <taxon>Actinomycetes</taxon>
        <taxon>Kitasatosporales</taxon>
        <taxon>Streptomycetaceae</taxon>
        <taxon>Streptomyces</taxon>
    </lineage>
</organism>
<name>A0ABN0ZBZ1_9ACTN</name>
<evidence type="ECO:0000313" key="1">
    <source>
        <dbReference type="EMBL" id="GAA0442910.1"/>
    </source>
</evidence>
<keyword evidence="2" id="KW-1185">Reference proteome</keyword>